<reference evidence="2" key="1">
    <citation type="submission" date="2021-01" db="EMBL/GenBank/DDBJ databases">
        <title>Whole genome shotgun sequence of Rugosimonospora africana NBRC 104875.</title>
        <authorList>
            <person name="Komaki H."/>
            <person name="Tamura T."/>
        </authorList>
    </citation>
    <scope>NUCLEOTIDE SEQUENCE</scope>
    <source>
        <strain evidence="2">NBRC 104875</strain>
    </source>
</reference>
<accession>A0A8J3QPD5</accession>
<evidence type="ECO:0000313" key="2">
    <source>
        <dbReference type="EMBL" id="GIH12726.1"/>
    </source>
</evidence>
<dbReference type="AlphaFoldDB" id="A0A8J3QPD5"/>
<keyword evidence="3" id="KW-1185">Reference proteome</keyword>
<gene>
    <name evidence="2" type="ORF">Raf01_08980</name>
</gene>
<protein>
    <submittedName>
        <fullName evidence="2">Uncharacterized protein</fullName>
    </submittedName>
</protein>
<name>A0A8J3QPD5_9ACTN</name>
<evidence type="ECO:0000313" key="3">
    <source>
        <dbReference type="Proteomes" id="UP000642748"/>
    </source>
</evidence>
<evidence type="ECO:0000256" key="1">
    <source>
        <dbReference type="SAM" id="MobiDB-lite"/>
    </source>
</evidence>
<proteinExistence type="predicted"/>
<sequence>METVKILENRYERPSVSTVACAPAHEWLVGRLGVQDAVKRPRLAKFQDQLSQRKSVQLQGTLPQALGTNGSTAKATGMAKSPASAGANASGVPPRGRPV</sequence>
<dbReference type="EMBL" id="BONZ01000009">
    <property type="protein sequence ID" value="GIH12726.1"/>
    <property type="molecule type" value="Genomic_DNA"/>
</dbReference>
<dbReference type="Proteomes" id="UP000642748">
    <property type="component" value="Unassembled WGS sequence"/>
</dbReference>
<feature type="region of interest" description="Disordered" evidence="1">
    <location>
        <begin position="48"/>
        <end position="99"/>
    </location>
</feature>
<comment type="caution">
    <text evidence="2">The sequence shown here is derived from an EMBL/GenBank/DDBJ whole genome shotgun (WGS) entry which is preliminary data.</text>
</comment>
<feature type="compositionally biased region" description="Polar residues" evidence="1">
    <location>
        <begin position="48"/>
        <end position="74"/>
    </location>
</feature>
<organism evidence="2 3">
    <name type="scientific">Rugosimonospora africana</name>
    <dbReference type="NCBI Taxonomy" id="556532"/>
    <lineage>
        <taxon>Bacteria</taxon>
        <taxon>Bacillati</taxon>
        <taxon>Actinomycetota</taxon>
        <taxon>Actinomycetes</taxon>
        <taxon>Micromonosporales</taxon>
        <taxon>Micromonosporaceae</taxon>
        <taxon>Rugosimonospora</taxon>
    </lineage>
</organism>